<name>A0ABP0TGG4_9BRYO</name>
<evidence type="ECO:0000313" key="1">
    <source>
        <dbReference type="EMBL" id="CAK9196045.1"/>
    </source>
</evidence>
<organism evidence="1 2">
    <name type="scientific">Sphagnum troendelagicum</name>
    <dbReference type="NCBI Taxonomy" id="128251"/>
    <lineage>
        <taxon>Eukaryota</taxon>
        <taxon>Viridiplantae</taxon>
        <taxon>Streptophyta</taxon>
        <taxon>Embryophyta</taxon>
        <taxon>Bryophyta</taxon>
        <taxon>Sphagnophytina</taxon>
        <taxon>Sphagnopsida</taxon>
        <taxon>Sphagnales</taxon>
        <taxon>Sphagnaceae</taxon>
        <taxon>Sphagnum</taxon>
    </lineage>
</organism>
<protein>
    <submittedName>
        <fullName evidence="1">Uncharacterized protein</fullName>
    </submittedName>
</protein>
<dbReference type="EMBL" id="OZ019903">
    <property type="protein sequence ID" value="CAK9196045.1"/>
    <property type="molecule type" value="Genomic_DNA"/>
</dbReference>
<accession>A0ABP0TGG4</accession>
<gene>
    <name evidence="1" type="ORF">CSSPTR1EN2_LOCUS3277</name>
</gene>
<reference evidence="1" key="1">
    <citation type="submission" date="2024-02" db="EMBL/GenBank/DDBJ databases">
        <authorList>
            <consortium name="ELIXIR-Norway"/>
            <consortium name="Elixir Norway"/>
        </authorList>
    </citation>
    <scope>NUCLEOTIDE SEQUENCE</scope>
</reference>
<dbReference type="Proteomes" id="UP001497512">
    <property type="component" value="Chromosome 11"/>
</dbReference>
<sequence>MSISTIRCAYYSTFSFFFRVPVSRCKVHTAWSAAWSNLNMKSEEMDVSCGGKGDRKLFREREDHGKHIQVFAALMENIRL</sequence>
<evidence type="ECO:0000313" key="2">
    <source>
        <dbReference type="Proteomes" id="UP001497512"/>
    </source>
</evidence>
<keyword evidence="2" id="KW-1185">Reference proteome</keyword>
<proteinExistence type="predicted"/>